<name>A0ABQ1NUS1_9MICC</name>
<evidence type="ECO:0000313" key="6">
    <source>
        <dbReference type="Proteomes" id="UP000597761"/>
    </source>
</evidence>
<proteinExistence type="predicted"/>
<dbReference type="SUPFAM" id="SSF55347">
    <property type="entry name" value="Glyceraldehyde-3-phosphate dehydrogenase-like, C-terminal domain"/>
    <property type="match status" value="1"/>
</dbReference>
<accession>A0ABQ1NUS1</accession>
<dbReference type="SUPFAM" id="SSF51735">
    <property type="entry name" value="NAD(P)-binding Rossmann-fold domains"/>
    <property type="match status" value="1"/>
</dbReference>
<evidence type="ECO:0000313" key="5">
    <source>
        <dbReference type="EMBL" id="GGC83229.1"/>
    </source>
</evidence>
<keyword evidence="6" id="KW-1185">Reference proteome</keyword>
<sequence>MADAPLRFAVVGGGQISQQAFLPALGRTGKAEFTALVSGDPAKREQFGRDHGVATWDYDQYPALLTSGTVDAVYIATPVFRHREFAVPALEAGIHALVEKPFEVSGENAQAMIDAADRGGATLMVAYRLHQEPGTVALMEAVRDGVIGDPRYFTSAFSQDIDEANHRGQNGFWGGPVADMGAYPLNQVRTLFGAEPLRVSAHGVRTPGRSFDFEDTVAVTLTFPGERVAQFTVSYATTPAQGFTLAGTAGSITSDACYDWGDDVAISWTVTDADGDVQDHRHDPVDQFAGQIDYFVDCVRSGAEPEPSGEEGLLDVLALEAIEESLRTGQSVDLPPRDRARRLSRSQVRTIAPPRKPEDEDLTAVVTQNR</sequence>
<feature type="domain" description="GFO/IDH/MocA-like oxidoreductase" evidence="4">
    <location>
        <begin position="137"/>
        <end position="252"/>
    </location>
</feature>
<dbReference type="Proteomes" id="UP000597761">
    <property type="component" value="Unassembled WGS sequence"/>
</dbReference>
<reference evidence="6" key="1">
    <citation type="journal article" date="2019" name="Int. J. Syst. Evol. Microbiol.">
        <title>The Global Catalogue of Microorganisms (GCM) 10K type strain sequencing project: providing services to taxonomists for standard genome sequencing and annotation.</title>
        <authorList>
            <consortium name="The Broad Institute Genomics Platform"/>
            <consortium name="The Broad Institute Genome Sequencing Center for Infectious Disease"/>
            <person name="Wu L."/>
            <person name="Ma J."/>
        </authorList>
    </citation>
    <scope>NUCLEOTIDE SEQUENCE [LARGE SCALE GENOMIC DNA]</scope>
    <source>
        <strain evidence="6">CGMCC 1.15480</strain>
    </source>
</reference>
<dbReference type="RefSeq" id="WP_188666413.1">
    <property type="nucleotide sequence ID" value="NZ_BMJI01000002.1"/>
</dbReference>
<feature type="domain" description="Gfo/Idh/MocA-like oxidoreductase N-terminal" evidence="3">
    <location>
        <begin position="6"/>
        <end position="127"/>
    </location>
</feature>
<dbReference type="InterPro" id="IPR051317">
    <property type="entry name" value="Gfo/Idh/MocA_oxidoreduct"/>
</dbReference>
<dbReference type="EMBL" id="BMJI01000002">
    <property type="protein sequence ID" value="GGC83229.1"/>
    <property type="molecule type" value="Genomic_DNA"/>
</dbReference>
<gene>
    <name evidence="5" type="ORF">GCM10011512_07480</name>
</gene>
<evidence type="ECO:0000256" key="1">
    <source>
        <dbReference type="ARBA" id="ARBA00023027"/>
    </source>
</evidence>
<feature type="region of interest" description="Disordered" evidence="2">
    <location>
        <begin position="328"/>
        <end position="370"/>
    </location>
</feature>
<dbReference type="Gene3D" id="3.40.50.720">
    <property type="entry name" value="NAD(P)-binding Rossmann-like Domain"/>
    <property type="match status" value="1"/>
</dbReference>
<evidence type="ECO:0000259" key="4">
    <source>
        <dbReference type="Pfam" id="PF22725"/>
    </source>
</evidence>
<dbReference type="InterPro" id="IPR055170">
    <property type="entry name" value="GFO_IDH_MocA-like_dom"/>
</dbReference>
<evidence type="ECO:0000256" key="2">
    <source>
        <dbReference type="SAM" id="MobiDB-lite"/>
    </source>
</evidence>
<dbReference type="Gene3D" id="3.30.360.10">
    <property type="entry name" value="Dihydrodipicolinate Reductase, domain 2"/>
    <property type="match status" value="1"/>
</dbReference>
<dbReference type="InterPro" id="IPR036291">
    <property type="entry name" value="NAD(P)-bd_dom_sf"/>
</dbReference>
<organism evidence="5 6">
    <name type="scientific">Tersicoccus solisilvae</name>
    <dbReference type="NCBI Taxonomy" id="1882339"/>
    <lineage>
        <taxon>Bacteria</taxon>
        <taxon>Bacillati</taxon>
        <taxon>Actinomycetota</taxon>
        <taxon>Actinomycetes</taxon>
        <taxon>Micrococcales</taxon>
        <taxon>Micrococcaceae</taxon>
        <taxon>Tersicoccus</taxon>
    </lineage>
</organism>
<dbReference type="PRINTS" id="PR01775">
    <property type="entry name" value="GLFROXRDTASE"/>
</dbReference>
<dbReference type="Pfam" id="PF01408">
    <property type="entry name" value="GFO_IDH_MocA"/>
    <property type="match status" value="1"/>
</dbReference>
<keyword evidence="1" id="KW-0520">NAD</keyword>
<comment type="caution">
    <text evidence="5">The sequence shown here is derived from an EMBL/GenBank/DDBJ whole genome shotgun (WGS) entry which is preliminary data.</text>
</comment>
<dbReference type="InterPro" id="IPR000683">
    <property type="entry name" value="Gfo/Idh/MocA-like_OxRdtase_N"/>
</dbReference>
<dbReference type="PANTHER" id="PTHR43708:SF8">
    <property type="entry name" value="OXIDOREDUCTASE"/>
    <property type="match status" value="1"/>
</dbReference>
<dbReference type="PANTHER" id="PTHR43708">
    <property type="entry name" value="CONSERVED EXPRESSED OXIDOREDUCTASE (EUROFUNG)"/>
    <property type="match status" value="1"/>
</dbReference>
<dbReference type="Pfam" id="PF22725">
    <property type="entry name" value="GFO_IDH_MocA_C3"/>
    <property type="match status" value="1"/>
</dbReference>
<evidence type="ECO:0000259" key="3">
    <source>
        <dbReference type="Pfam" id="PF01408"/>
    </source>
</evidence>
<dbReference type="InterPro" id="IPR008354">
    <property type="entry name" value="Glc-Fru_OxRdtase_bac"/>
</dbReference>
<protein>
    <submittedName>
        <fullName evidence="5">Glucose-fructose oxidoreductase</fullName>
    </submittedName>
</protein>